<accession>X1QLF9</accession>
<sequence length="126" mass="13827">THVTGFKKPDHQELSERDRKLLLKKGATVFTAQHAFGGVGRAFRNKTGTYQIDEIIAYTLRTFGQGTKVAIEIALMAADAGLIRTDEDVISIGGTVSGVDTALLLRPAHTQNFFDLKVKEIICKPR</sequence>
<reference evidence="1" key="1">
    <citation type="journal article" date="2014" name="Front. Microbiol.">
        <title>High frequency of phylogenetically diverse reductive dehalogenase-homologous genes in deep subseafloor sedimentary metagenomes.</title>
        <authorList>
            <person name="Kawai M."/>
            <person name="Futagami T."/>
            <person name="Toyoda A."/>
            <person name="Takaki Y."/>
            <person name="Nishi S."/>
            <person name="Hori S."/>
            <person name="Arai W."/>
            <person name="Tsubouchi T."/>
            <person name="Morono Y."/>
            <person name="Uchiyama I."/>
            <person name="Ito T."/>
            <person name="Fujiyama A."/>
            <person name="Inagaki F."/>
            <person name="Takami H."/>
        </authorList>
    </citation>
    <scope>NUCLEOTIDE SEQUENCE</scope>
    <source>
        <strain evidence="1">Expedition CK06-06</strain>
    </source>
</reference>
<dbReference type="SUPFAM" id="SSF52935">
    <property type="entry name" value="PK C-terminal domain-like"/>
    <property type="match status" value="1"/>
</dbReference>
<dbReference type="AlphaFoldDB" id="X1QLF9"/>
<proteinExistence type="predicted"/>
<evidence type="ECO:0008006" key="2">
    <source>
        <dbReference type="Google" id="ProtNLM"/>
    </source>
</evidence>
<dbReference type="Gene3D" id="3.40.1380.20">
    <property type="entry name" value="Pyruvate kinase, C-terminal domain"/>
    <property type="match status" value="1"/>
</dbReference>
<evidence type="ECO:0000313" key="1">
    <source>
        <dbReference type="EMBL" id="GAI55626.1"/>
    </source>
</evidence>
<organism evidence="1">
    <name type="scientific">marine sediment metagenome</name>
    <dbReference type="NCBI Taxonomy" id="412755"/>
    <lineage>
        <taxon>unclassified sequences</taxon>
        <taxon>metagenomes</taxon>
        <taxon>ecological metagenomes</taxon>
    </lineage>
</organism>
<gene>
    <name evidence="1" type="ORF">S06H3_56838</name>
</gene>
<comment type="caution">
    <text evidence="1">The sequence shown here is derived from an EMBL/GenBank/DDBJ whole genome shotgun (WGS) entry which is preliminary data.</text>
</comment>
<protein>
    <recommendedName>
        <fullName evidence="2">Pyruvate kinase C-terminal domain-containing protein</fullName>
    </recommendedName>
</protein>
<dbReference type="InterPro" id="IPR036918">
    <property type="entry name" value="Pyrv_Knase_C_sf"/>
</dbReference>
<feature type="non-terminal residue" evidence="1">
    <location>
        <position position="1"/>
    </location>
</feature>
<name>X1QLF9_9ZZZZ</name>
<dbReference type="EMBL" id="BARV01036605">
    <property type="protein sequence ID" value="GAI55626.1"/>
    <property type="molecule type" value="Genomic_DNA"/>
</dbReference>